<dbReference type="EMBL" id="VSSQ01000129">
    <property type="protein sequence ID" value="MPL79695.1"/>
    <property type="molecule type" value="Genomic_DNA"/>
</dbReference>
<keyword evidence="2" id="KW-1133">Transmembrane helix</keyword>
<organism evidence="3">
    <name type="scientific">bioreactor metagenome</name>
    <dbReference type="NCBI Taxonomy" id="1076179"/>
    <lineage>
        <taxon>unclassified sequences</taxon>
        <taxon>metagenomes</taxon>
        <taxon>ecological metagenomes</taxon>
    </lineage>
</organism>
<protein>
    <submittedName>
        <fullName evidence="3">Uncharacterized protein</fullName>
    </submittedName>
</protein>
<comment type="caution">
    <text evidence="3">The sequence shown here is derived from an EMBL/GenBank/DDBJ whole genome shotgun (WGS) entry which is preliminary data.</text>
</comment>
<keyword evidence="2" id="KW-0812">Transmembrane</keyword>
<feature type="compositionally biased region" description="Basic and acidic residues" evidence="1">
    <location>
        <begin position="124"/>
        <end position="137"/>
    </location>
</feature>
<feature type="transmembrane region" description="Helical" evidence="2">
    <location>
        <begin position="160"/>
        <end position="178"/>
    </location>
</feature>
<name>A0A644ULA8_9ZZZZ</name>
<evidence type="ECO:0000313" key="3">
    <source>
        <dbReference type="EMBL" id="MPL79695.1"/>
    </source>
</evidence>
<feature type="region of interest" description="Disordered" evidence="1">
    <location>
        <begin position="1"/>
        <end position="24"/>
    </location>
</feature>
<keyword evidence="2" id="KW-0472">Membrane</keyword>
<evidence type="ECO:0000256" key="2">
    <source>
        <dbReference type="SAM" id="Phobius"/>
    </source>
</evidence>
<accession>A0A644ULA8</accession>
<feature type="region of interest" description="Disordered" evidence="1">
    <location>
        <begin position="124"/>
        <end position="144"/>
    </location>
</feature>
<sequence length="208" mass="23312">MANAAHRQMGDVGATDPVRPIGPQATPKIRVSLVPLRWLDRVRLPGDRHQAHQPPDALLVHRMAFALQVQGHLSDPVERRFQELPVDHLHQCQVHLGLALRRAVKRRAPDRRAKRHCVPTDSEGVRAFDHPVRDRPRTSGGSIPHHLPVQGLSFLDIKSLATAFAIGLGAMAPHWLVLQRDRRRDAGVPCCRGDRAVRQAGPHRQRSR</sequence>
<evidence type="ECO:0000256" key="1">
    <source>
        <dbReference type="SAM" id="MobiDB-lite"/>
    </source>
</evidence>
<gene>
    <name evidence="3" type="ORF">SDC9_25579</name>
</gene>
<reference evidence="3" key="1">
    <citation type="submission" date="2019-08" db="EMBL/GenBank/DDBJ databases">
        <authorList>
            <person name="Kucharzyk K."/>
            <person name="Murdoch R.W."/>
            <person name="Higgins S."/>
            <person name="Loffler F."/>
        </authorList>
    </citation>
    <scope>NUCLEOTIDE SEQUENCE</scope>
</reference>
<proteinExistence type="predicted"/>
<dbReference type="AlphaFoldDB" id="A0A644ULA8"/>